<evidence type="ECO:0008006" key="4">
    <source>
        <dbReference type="Google" id="ProtNLM"/>
    </source>
</evidence>
<proteinExistence type="predicted"/>
<gene>
    <name evidence="2" type="ORF">jhhlp_005820</name>
</gene>
<accession>A0A2N3N468</accession>
<evidence type="ECO:0000313" key="3">
    <source>
        <dbReference type="Proteomes" id="UP000233524"/>
    </source>
</evidence>
<name>A0A2N3N468_9PEZI</name>
<evidence type="ECO:0000313" key="2">
    <source>
        <dbReference type="EMBL" id="PKS07218.1"/>
    </source>
</evidence>
<reference evidence="2 3" key="1">
    <citation type="journal article" date="2017" name="G3 (Bethesda)">
        <title>First Draft Genome Sequence of the Pathogenic Fungus Lomentospora prolificans (Formerly Scedosporium prolificans).</title>
        <authorList>
            <person name="Luo R."/>
            <person name="Zimin A."/>
            <person name="Workman R."/>
            <person name="Fan Y."/>
            <person name="Pertea G."/>
            <person name="Grossman N."/>
            <person name="Wear M.P."/>
            <person name="Jia B."/>
            <person name="Miller H."/>
            <person name="Casadevall A."/>
            <person name="Timp W."/>
            <person name="Zhang S.X."/>
            <person name="Salzberg S.L."/>
        </authorList>
    </citation>
    <scope>NUCLEOTIDE SEQUENCE [LARGE SCALE GENOMIC DNA]</scope>
    <source>
        <strain evidence="2 3">JHH-5317</strain>
    </source>
</reference>
<dbReference type="InterPro" id="IPR012469">
    <property type="entry name" value="DUF1688"/>
</dbReference>
<comment type="caution">
    <text evidence="2">The sequence shown here is derived from an EMBL/GenBank/DDBJ whole genome shotgun (WGS) entry which is preliminary data.</text>
</comment>
<feature type="compositionally biased region" description="Polar residues" evidence="1">
    <location>
        <begin position="20"/>
        <end position="51"/>
    </location>
</feature>
<dbReference type="PANTHER" id="PTHR31687">
    <property type="match status" value="1"/>
</dbReference>
<organism evidence="2 3">
    <name type="scientific">Lomentospora prolificans</name>
    <dbReference type="NCBI Taxonomy" id="41688"/>
    <lineage>
        <taxon>Eukaryota</taxon>
        <taxon>Fungi</taxon>
        <taxon>Dikarya</taxon>
        <taxon>Ascomycota</taxon>
        <taxon>Pezizomycotina</taxon>
        <taxon>Sordariomycetes</taxon>
        <taxon>Hypocreomycetidae</taxon>
        <taxon>Microascales</taxon>
        <taxon>Microascaceae</taxon>
        <taxon>Lomentospora</taxon>
    </lineage>
</organism>
<dbReference type="Pfam" id="PF07958">
    <property type="entry name" value="DUF1688"/>
    <property type="match status" value="1"/>
</dbReference>
<dbReference type="VEuPathDB" id="FungiDB:jhhlp_005820"/>
<feature type="compositionally biased region" description="Low complexity" evidence="1">
    <location>
        <begin position="52"/>
        <end position="69"/>
    </location>
</feature>
<dbReference type="OrthoDB" id="2153176at2759"/>
<feature type="compositionally biased region" description="Basic residues" evidence="1">
    <location>
        <begin position="1"/>
        <end position="10"/>
    </location>
</feature>
<keyword evidence="3" id="KW-1185">Reference proteome</keyword>
<evidence type="ECO:0000256" key="1">
    <source>
        <dbReference type="SAM" id="MobiDB-lite"/>
    </source>
</evidence>
<dbReference type="EMBL" id="NLAX01000701">
    <property type="protein sequence ID" value="PKS07218.1"/>
    <property type="molecule type" value="Genomic_DNA"/>
</dbReference>
<feature type="region of interest" description="Disordered" evidence="1">
    <location>
        <begin position="1"/>
        <end position="78"/>
    </location>
</feature>
<dbReference type="Proteomes" id="UP000233524">
    <property type="component" value="Unassembled WGS sequence"/>
</dbReference>
<dbReference type="InParanoid" id="A0A2N3N468"/>
<dbReference type="PANTHER" id="PTHR31687:SF3">
    <property type="entry name" value="PROTEIN URG3"/>
    <property type="match status" value="1"/>
</dbReference>
<protein>
    <recommendedName>
        <fullName evidence="4">Uracil catabolism protein 4</fullName>
    </recommendedName>
</protein>
<dbReference type="AlphaFoldDB" id="A0A2N3N468"/>
<sequence>MRLFSRKKSQKGADAGPTIKPSQSNASLNSGHSSLKSPIGTNLSVNRTSGGSTNPSTPMSPFSPTTTLPKVDMPRPPDPQLDPAGYLRSLNAVRERSKLVTDKALRNDLKHFDVDMGKFSDVVTFVSGIIKRDYDAPFTSIPPHGRHQHFCVGGRDRIASLLSTFPEEVDNSEKCRRLIDLYLVSVLLDAGAGTEWSYKSTENGRIYRRSEGIAIATLEMFKHGYFSGNPSNKFQVDKKGLAQLTTEKVAQGLQSKPGNTMAGVAGRADLLVRLSKALDEKKEYFGEDGRPGNMIEYLLSHPSTQASSMPIVPLPVLWNVLMDGLISIWPTSRTTINGIPLGDAWPCQSLPQPAASPTTSTFSPFPQSGPASTAPWESILPFHKLTQWLCYSLMQPMQSLLRVHFAGTELLTGLPEYRNGGLFIDLGVLTLKKPDMERGLQNYSEHFRSSGTKGVEVAPMFQPSDDVVVEWRGVTVGFLDMLCLEVNKALRGELNGNELSLPQLLEAGSWKGGREIAEVSRPNTKEPPILIDTDGTVF</sequence>